<dbReference type="InterPro" id="IPR012338">
    <property type="entry name" value="Beta-lactam/transpept-like"/>
</dbReference>
<gene>
    <name evidence="2" type="ORF">E4665_11525</name>
</gene>
<dbReference type="GO" id="GO:0008800">
    <property type="term" value="F:beta-lactamase activity"/>
    <property type="evidence" value="ECO:0007669"/>
    <property type="project" value="InterPro"/>
</dbReference>
<reference evidence="2 3" key="1">
    <citation type="journal article" date="2015" name="Int. J. Syst. Evol. Microbiol.">
        <title>Sporolactobacillus shoreae sp. nov. and Sporolactobacillus spathodeae sp. nov., two spore-forming lactic acid bacteria isolated from tree barks in Thailand.</title>
        <authorList>
            <person name="Thamacharoensuk T."/>
            <person name="Kitahara M."/>
            <person name="Ohkuma M."/>
            <person name="Thongchul N."/>
            <person name="Tanasupawat S."/>
        </authorList>
    </citation>
    <scope>NUCLEOTIDE SEQUENCE [LARGE SCALE GENOMIC DNA]</scope>
    <source>
        <strain evidence="2 3">BK92</strain>
    </source>
</reference>
<dbReference type="GO" id="GO:0046677">
    <property type="term" value="P:response to antibiotic"/>
    <property type="evidence" value="ECO:0007669"/>
    <property type="project" value="InterPro"/>
</dbReference>
<dbReference type="Proteomes" id="UP000298347">
    <property type="component" value="Unassembled WGS sequence"/>
</dbReference>
<dbReference type="GO" id="GO:0030655">
    <property type="term" value="P:beta-lactam antibiotic catabolic process"/>
    <property type="evidence" value="ECO:0007669"/>
    <property type="project" value="InterPro"/>
</dbReference>
<dbReference type="Gene3D" id="3.40.710.10">
    <property type="entry name" value="DD-peptidase/beta-lactamase superfamily"/>
    <property type="match status" value="1"/>
</dbReference>
<evidence type="ECO:0000313" key="2">
    <source>
        <dbReference type="EMBL" id="TGA97474.1"/>
    </source>
</evidence>
<accession>A0A4Z0GMN8</accession>
<feature type="domain" description="Beta-lactamase class A catalytic" evidence="1">
    <location>
        <begin position="35"/>
        <end position="239"/>
    </location>
</feature>
<evidence type="ECO:0000313" key="3">
    <source>
        <dbReference type="Proteomes" id="UP000298347"/>
    </source>
</evidence>
<evidence type="ECO:0000259" key="1">
    <source>
        <dbReference type="Pfam" id="PF13354"/>
    </source>
</evidence>
<keyword evidence="2" id="KW-0378">Hydrolase</keyword>
<dbReference type="Pfam" id="PF13354">
    <property type="entry name" value="Beta-lactamase2"/>
    <property type="match status" value="1"/>
</dbReference>
<organism evidence="2 3">
    <name type="scientific">Sporolactobacillus shoreae</name>
    <dbReference type="NCBI Taxonomy" id="1465501"/>
    <lineage>
        <taxon>Bacteria</taxon>
        <taxon>Bacillati</taxon>
        <taxon>Bacillota</taxon>
        <taxon>Bacilli</taxon>
        <taxon>Bacillales</taxon>
        <taxon>Sporolactobacillaceae</taxon>
        <taxon>Sporolactobacillus</taxon>
    </lineage>
</organism>
<dbReference type="PANTHER" id="PTHR35333:SF3">
    <property type="entry name" value="BETA-LACTAMASE-TYPE TRANSPEPTIDASE FOLD CONTAINING PROTEIN"/>
    <property type="match status" value="1"/>
</dbReference>
<sequence length="267" mass="29298">MMDETYQQKKDALARSLKGLSAPFGKQMAVQAVGTDGFYFSLNASQSMLSASLIKLPILLCACDQASRDPESFRNPVQLTDSEIVGGSGVLQILSGRTWSVRDLLALMISVSDNTATNLLIDFLGRGVIQDWIRKNEFSGTILGRKLMDEAAESAGLRNRISAADACAMVERVMTMEGPFSDDVRRWFLHQQFRGKLPALFDELPCPVNVYNKTGEMGEVDHDAACFVCGEHRLTIAVLSEGVGDRQKVLAVIQTIGREIADYLLSL</sequence>
<comment type="caution">
    <text evidence="2">The sequence shown here is derived from an EMBL/GenBank/DDBJ whole genome shotgun (WGS) entry which is preliminary data.</text>
</comment>
<keyword evidence="3" id="KW-1185">Reference proteome</keyword>
<dbReference type="PANTHER" id="PTHR35333">
    <property type="entry name" value="BETA-LACTAMASE"/>
    <property type="match status" value="1"/>
</dbReference>
<dbReference type="InterPro" id="IPR000871">
    <property type="entry name" value="Beta-lactam_class-A"/>
</dbReference>
<dbReference type="RefSeq" id="WP_135348940.1">
    <property type="nucleotide sequence ID" value="NZ_SRJD01000013.1"/>
</dbReference>
<name>A0A4Z0GMN8_9BACL</name>
<dbReference type="InterPro" id="IPR045155">
    <property type="entry name" value="Beta-lactam_cat"/>
</dbReference>
<dbReference type="OrthoDB" id="9775096at2"/>
<dbReference type="SUPFAM" id="SSF56601">
    <property type="entry name" value="beta-lactamase/transpeptidase-like"/>
    <property type="match status" value="1"/>
</dbReference>
<proteinExistence type="predicted"/>
<protein>
    <submittedName>
        <fullName evidence="2">Serine hydrolase</fullName>
    </submittedName>
</protein>
<dbReference type="AlphaFoldDB" id="A0A4Z0GMN8"/>
<dbReference type="EMBL" id="SRJD01000013">
    <property type="protein sequence ID" value="TGA97474.1"/>
    <property type="molecule type" value="Genomic_DNA"/>
</dbReference>